<evidence type="ECO:0000313" key="3">
    <source>
        <dbReference type="EMBL" id="AHD01529.1"/>
    </source>
</evidence>
<keyword evidence="1" id="KW-1133">Transmembrane helix</keyword>
<feature type="transmembrane region" description="Helical" evidence="1">
    <location>
        <begin position="12"/>
        <end position="35"/>
    </location>
</feature>
<proteinExistence type="predicted"/>
<dbReference type="RefSeq" id="WP_024090878.1">
    <property type="nucleotide sequence ID" value="NC_023135.1"/>
</dbReference>
<reference evidence="3 4" key="1">
    <citation type="submission" date="2013-09" db="EMBL/GenBank/DDBJ databases">
        <authorList>
            <consortium name="DOE Joint Genome Institute"/>
            <person name="Klenk H.-P."/>
            <person name="Huntemann M."/>
            <person name="Han J."/>
            <person name="Chen A."/>
            <person name="Kyrpides N."/>
            <person name="Mavromatis K."/>
            <person name="Markowitz V."/>
            <person name="Palaniappan K."/>
            <person name="Ivanova N."/>
            <person name="Schaumberg A."/>
            <person name="Pati A."/>
            <person name="Liolios K."/>
            <person name="Nordberg H.P."/>
            <person name="Cantor M.N."/>
            <person name="Hua S.X."/>
            <person name="Woyke T."/>
        </authorList>
    </citation>
    <scope>NUCLEOTIDE SEQUENCE [LARGE SCALE GENOMIC DNA]</scope>
    <source>
        <strain evidence="3 4">DSM 14336</strain>
    </source>
</reference>
<protein>
    <submittedName>
        <fullName evidence="3">Fatty acid desaturase</fullName>
    </submittedName>
</protein>
<dbReference type="KEGG" id="lmd:METH_13290"/>
<evidence type="ECO:0000256" key="1">
    <source>
        <dbReference type="SAM" id="Phobius"/>
    </source>
</evidence>
<evidence type="ECO:0000313" key="4">
    <source>
        <dbReference type="Proteomes" id="UP000018780"/>
    </source>
</evidence>
<dbReference type="EMBL" id="CP006773">
    <property type="protein sequence ID" value="AHD01529.1"/>
    <property type="molecule type" value="Genomic_DNA"/>
</dbReference>
<dbReference type="InterPro" id="IPR005804">
    <property type="entry name" value="FA_desaturase_dom"/>
</dbReference>
<dbReference type="CDD" id="cd03509">
    <property type="entry name" value="DesA_FADS-like"/>
    <property type="match status" value="1"/>
</dbReference>
<sequence length="304" mass="34472">MSEGRNDYMPRGVEWSTLALILACHGGWLAALWLLPSVSLALTVPALGLMAALHSSLTHEALHGHPFRSRWQNEALLFFPLSMAIPYGRFRDTHLAHHEDELLTDPYDDPESNFQDPAVWAKLPGWRKGLLRVNNTLLGRVVLGPLMGQVCFMAGDWRLARRGEPGIARDWILHVLGLVPVIWVVLQSPAPLWAAVLGAYSGLGLLKIRTFLEHRAHETAQGRSVVIEDRGLLAFLFLNNNLHAVHHRHPGVPWHALPRLYQTRRAEFLQANGGYVYRNYLQILRNYLLRAKDPVPHPLWQQEK</sequence>
<keyword evidence="4" id="KW-1185">Reference proteome</keyword>
<dbReference type="OrthoDB" id="784276at2"/>
<dbReference type="AlphaFoldDB" id="V9VUY9"/>
<accession>V9VUY9</accession>
<dbReference type="PATRIC" id="fig|999552.6.peg.2652"/>
<name>V9VUY9_9RHOB</name>
<evidence type="ECO:0000259" key="2">
    <source>
        <dbReference type="Pfam" id="PF00487"/>
    </source>
</evidence>
<dbReference type="Pfam" id="PF00487">
    <property type="entry name" value="FA_desaturase"/>
    <property type="match status" value="1"/>
</dbReference>
<keyword evidence="1" id="KW-0472">Membrane</keyword>
<gene>
    <name evidence="3" type="ORF">METH_13290</name>
</gene>
<organism evidence="3 4">
    <name type="scientific">Leisingera methylohalidivorans DSM 14336</name>
    <dbReference type="NCBI Taxonomy" id="999552"/>
    <lineage>
        <taxon>Bacteria</taxon>
        <taxon>Pseudomonadati</taxon>
        <taxon>Pseudomonadota</taxon>
        <taxon>Alphaproteobacteria</taxon>
        <taxon>Rhodobacterales</taxon>
        <taxon>Roseobacteraceae</taxon>
        <taxon>Leisingera</taxon>
    </lineage>
</organism>
<dbReference type="HOGENOM" id="CLU_053288_0_0_5"/>
<keyword evidence="1" id="KW-0812">Transmembrane</keyword>
<feature type="domain" description="Fatty acid desaturase" evidence="2">
    <location>
        <begin position="41"/>
        <end position="277"/>
    </location>
</feature>
<dbReference type="GO" id="GO:0006629">
    <property type="term" value="P:lipid metabolic process"/>
    <property type="evidence" value="ECO:0007669"/>
    <property type="project" value="InterPro"/>
</dbReference>
<dbReference type="Proteomes" id="UP000018780">
    <property type="component" value="Chromosome"/>
</dbReference>
<dbReference type="STRING" id="999552.METH_13290"/>